<organism evidence="2">
    <name type="scientific">Oryza brachyantha</name>
    <name type="common">malo sina</name>
    <dbReference type="NCBI Taxonomy" id="4533"/>
    <lineage>
        <taxon>Eukaryota</taxon>
        <taxon>Viridiplantae</taxon>
        <taxon>Streptophyta</taxon>
        <taxon>Embryophyta</taxon>
        <taxon>Tracheophyta</taxon>
        <taxon>Spermatophyta</taxon>
        <taxon>Magnoliopsida</taxon>
        <taxon>Liliopsida</taxon>
        <taxon>Poales</taxon>
        <taxon>Poaceae</taxon>
        <taxon>BOP clade</taxon>
        <taxon>Oryzoideae</taxon>
        <taxon>Oryzeae</taxon>
        <taxon>Oryzinae</taxon>
        <taxon>Oryza</taxon>
    </lineage>
</organism>
<protein>
    <submittedName>
        <fullName evidence="2">Uncharacterized protein</fullName>
    </submittedName>
</protein>
<proteinExistence type="predicted"/>
<name>J3L3L0_ORYBR</name>
<sequence>MGASRSLHSGDALGRAGGGPPSRASRAAPAHCTPPRRPGGVRADLVWRASSCCQADLRPPRATPMLGPMGQESILSFPLTIWHADCEVTMGLRHLRHFLYHFQSPRIQN</sequence>
<evidence type="ECO:0000313" key="3">
    <source>
        <dbReference type="Proteomes" id="UP000006038"/>
    </source>
</evidence>
<feature type="region of interest" description="Disordered" evidence="1">
    <location>
        <begin position="1"/>
        <end position="39"/>
    </location>
</feature>
<dbReference type="EnsemblPlants" id="OB01G38160.1">
    <property type="protein sequence ID" value="OB01G38160.1"/>
    <property type="gene ID" value="OB01G38160"/>
</dbReference>
<evidence type="ECO:0000256" key="1">
    <source>
        <dbReference type="SAM" id="MobiDB-lite"/>
    </source>
</evidence>
<dbReference type="Gramene" id="OB01G38160.1">
    <property type="protein sequence ID" value="OB01G38160.1"/>
    <property type="gene ID" value="OB01G38160"/>
</dbReference>
<reference evidence="2" key="2">
    <citation type="submission" date="2013-04" db="UniProtKB">
        <authorList>
            <consortium name="EnsemblPlants"/>
        </authorList>
    </citation>
    <scope>IDENTIFICATION</scope>
</reference>
<evidence type="ECO:0000313" key="2">
    <source>
        <dbReference type="EnsemblPlants" id="OB01G38160.1"/>
    </source>
</evidence>
<reference evidence="2" key="1">
    <citation type="journal article" date="2013" name="Nat. Commun.">
        <title>Whole-genome sequencing of Oryza brachyantha reveals mechanisms underlying Oryza genome evolution.</title>
        <authorList>
            <person name="Chen J."/>
            <person name="Huang Q."/>
            <person name="Gao D."/>
            <person name="Wang J."/>
            <person name="Lang Y."/>
            <person name="Liu T."/>
            <person name="Li B."/>
            <person name="Bai Z."/>
            <person name="Luis Goicoechea J."/>
            <person name="Liang C."/>
            <person name="Chen C."/>
            <person name="Zhang W."/>
            <person name="Sun S."/>
            <person name="Liao Y."/>
            <person name="Zhang X."/>
            <person name="Yang L."/>
            <person name="Song C."/>
            <person name="Wang M."/>
            <person name="Shi J."/>
            <person name="Liu G."/>
            <person name="Liu J."/>
            <person name="Zhou H."/>
            <person name="Zhou W."/>
            <person name="Yu Q."/>
            <person name="An N."/>
            <person name="Chen Y."/>
            <person name="Cai Q."/>
            <person name="Wang B."/>
            <person name="Liu B."/>
            <person name="Min J."/>
            <person name="Huang Y."/>
            <person name="Wu H."/>
            <person name="Li Z."/>
            <person name="Zhang Y."/>
            <person name="Yin Y."/>
            <person name="Song W."/>
            <person name="Jiang J."/>
            <person name="Jackson S.A."/>
            <person name="Wing R.A."/>
            <person name="Wang J."/>
            <person name="Chen M."/>
        </authorList>
    </citation>
    <scope>NUCLEOTIDE SEQUENCE [LARGE SCALE GENOMIC DNA]</scope>
    <source>
        <strain evidence="2">cv. IRGC 101232</strain>
    </source>
</reference>
<dbReference type="Proteomes" id="UP000006038">
    <property type="component" value="Chromosome 1"/>
</dbReference>
<dbReference type="HOGENOM" id="CLU_2187998_0_0_1"/>
<feature type="compositionally biased region" description="Low complexity" evidence="1">
    <location>
        <begin position="21"/>
        <end position="30"/>
    </location>
</feature>
<accession>J3L3L0</accession>
<keyword evidence="3" id="KW-1185">Reference proteome</keyword>
<dbReference type="AlphaFoldDB" id="J3L3L0"/>